<evidence type="ECO:0000313" key="5">
    <source>
        <dbReference type="Proteomes" id="UP001527882"/>
    </source>
</evidence>
<keyword evidence="3" id="KW-1133">Transmembrane helix</keyword>
<keyword evidence="3" id="KW-0812">Transmembrane</keyword>
<dbReference type="Proteomes" id="UP001527882">
    <property type="component" value="Unassembled WGS sequence"/>
</dbReference>
<evidence type="ECO:0000256" key="1">
    <source>
        <dbReference type="ARBA" id="ARBA00005278"/>
    </source>
</evidence>
<accession>A0ABT4Q761</accession>
<dbReference type="PANTHER" id="PTHR22550">
    <property type="entry name" value="SPORE GERMINATION PROTEIN"/>
    <property type="match status" value="1"/>
</dbReference>
<feature type="transmembrane region" description="Helical" evidence="3">
    <location>
        <begin position="405"/>
        <end position="427"/>
    </location>
</feature>
<name>A0ABT4Q761_9BACL</name>
<organism evidence="4 5">
    <name type="scientific">Paenibacillus gyeongsangnamensis</name>
    <dbReference type="NCBI Taxonomy" id="3388067"/>
    <lineage>
        <taxon>Bacteria</taxon>
        <taxon>Bacillati</taxon>
        <taxon>Bacillota</taxon>
        <taxon>Bacilli</taxon>
        <taxon>Bacillales</taxon>
        <taxon>Paenibacillaceae</taxon>
        <taxon>Paenibacillus</taxon>
    </lineage>
</organism>
<proteinExistence type="inferred from homology"/>
<dbReference type="EMBL" id="JAQAGZ010000005">
    <property type="protein sequence ID" value="MCZ8512712.1"/>
    <property type="molecule type" value="Genomic_DNA"/>
</dbReference>
<evidence type="ECO:0000313" key="4">
    <source>
        <dbReference type="EMBL" id="MCZ8512712.1"/>
    </source>
</evidence>
<dbReference type="Pfam" id="PF03323">
    <property type="entry name" value="GerA"/>
    <property type="match status" value="1"/>
</dbReference>
<feature type="transmembrane region" description="Helical" evidence="3">
    <location>
        <begin position="434"/>
        <end position="459"/>
    </location>
</feature>
<keyword evidence="2 3" id="KW-0472">Membrane</keyword>
<dbReference type="PIRSF" id="PIRSF005690">
    <property type="entry name" value="GerBA"/>
    <property type="match status" value="1"/>
</dbReference>
<feature type="transmembrane region" description="Helical" evidence="3">
    <location>
        <begin position="307"/>
        <end position="329"/>
    </location>
</feature>
<sequence>MRAILKWLIDTRRNQAPQRKSGNTAFSNYVAISPDLPVNKAELNRTFSDMSDLIIREFTVKKSETQAMVAYLSGLTDRNGLNNNVLYPLMIEGTMDADPIQLVSLGNVKTAVTWNQVELSILSGESVLFVEGRQEAYLLETQGWPQRSIEDPQIETSVKGSHQGFVETGEQNIAMIRRYIQHREMKSKQMVVGTRGQSLVTLLYLADVIHPEVLQELEDRIAQVDIDAILNTGELAEFIEDNPYSPFPQFLTTERPDAAASQILQGRIAVVVDRSPGVLIGPATFISFMQSVDDYSTRWPIASFIRLLRFMAFFIAIFLPALYIASISYNIEIIPLKGILSVGEYRARVPFPPLLEALIMEITLELLREAGIRLPAPIGQTVGIVGGIVIGQTAVQAGFVSNMMVIVVALTAIASFIIPSFDMVAAIRLIRFPFMLAASMFGIIGIAVGAMTLIIHLIALESLGTPYGSPFAPMRYSDWKDFFIRVPIWKMVSRPKLTRAVQSRRQSINRPKGDPK</sequence>
<protein>
    <submittedName>
        <fullName evidence="4">Spore germination protein</fullName>
    </submittedName>
</protein>
<dbReference type="InterPro" id="IPR004995">
    <property type="entry name" value="Spore_Ger"/>
</dbReference>
<keyword evidence="5" id="KW-1185">Reference proteome</keyword>
<comment type="similarity">
    <text evidence="1">Belongs to the GerABKA family.</text>
</comment>
<reference evidence="4 5" key="1">
    <citation type="submission" date="2022-12" db="EMBL/GenBank/DDBJ databases">
        <title>Draft genome sequence of Paenibacillus sp. dW9.</title>
        <authorList>
            <person name="Choi E.-W."/>
            <person name="Kim D.-U."/>
        </authorList>
    </citation>
    <scope>NUCLEOTIDE SEQUENCE [LARGE SCALE GENOMIC DNA]</scope>
    <source>
        <strain evidence="5">dW9</strain>
    </source>
</reference>
<gene>
    <name evidence="4" type="ORF">O9H85_09855</name>
</gene>
<evidence type="ECO:0000256" key="3">
    <source>
        <dbReference type="SAM" id="Phobius"/>
    </source>
</evidence>
<evidence type="ECO:0000256" key="2">
    <source>
        <dbReference type="ARBA" id="ARBA00023136"/>
    </source>
</evidence>
<comment type="caution">
    <text evidence="4">The sequence shown here is derived from an EMBL/GenBank/DDBJ whole genome shotgun (WGS) entry which is preliminary data.</text>
</comment>
<dbReference type="InterPro" id="IPR050768">
    <property type="entry name" value="UPF0353/GerABKA_families"/>
</dbReference>
<dbReference type="RefSeq" id="WP_269881159.1">
    <property type="nucleotide sequence ID" value="NZ_JAQAGZ010000005.1"/>
</dbReference>
<dbReference type="PANTHER" id="PTHR22550:SF16">
    <property type="entry name" value="SPORE GERMINATION PROTEIN"/>
    <property type="match status" value="1"/>
</dbReference>